<evidence type="ECO:0000313" key="2">
    <source>
        <dbReference type="Proteomes" id="UP000593561"/>
    </source>
</evidence>
<keyword evidence="2" id="KW-1185">Reference proteome</keyword>
<gene>
    <name evidence="1" type="ORF">Godav_021841</name>
</gene>
<name>A0A7J8T675_GOSDV</name>
<comment type="caution">
    <text evidence="1">The sequence shown here is derived from an EMBL/GenBank/DDBJ whole genome shotgun (WGS) entry which is preliminary data.</text>
</comment>
<proteinExistence type="predicted"/>
<organism evidence="1 2">
    <name type="scientific">Gossypium davidsonii</name>
    <name type="common">Davidson's cotton</name>
    <name type="synonym">Gossypium klotzschianum subsp. davidsonii</name>
    <dbReference type="NCBI Taxonomy" id="34287"/>
    <lineage>
        <taxon>Eukaryota</taxon>
        <taxon>Viridiplantae</taxon>
        <taxon>Streptophyta</taxon>
        <taxon>Embryophyta</taxon>
        <taxon>Tracheophyta</taxon>
        <taxon>Spermatophyta</taxon>
        <taxon>Magnoliopsida</taxon>
        <taxon>eudicotyledons</taxon>
        <taxon>Gunneridae</taxon>
        <taxon>Pentapetalae</taxon>
        <taxon>rosids</taxon>
        <taxon>malvids</taxon>
        <taxon>Malvales</taxon>
        <taxon>Malvaceae</taxon>
        <taxon>Malvoideae</taxon>
        <taxon>Gossypium</taxon>
    </lineage>
</organism>
<dbReference type="AlphaFoldDB" id="A0A7J8T675"/>
<accession>A0A7J8T675</accession>
<evidence type="ECO:0000313" key="1">
    <source>
        <dbReference type="EMBL" id="MBA0633904.1"/>
    </source>
</evidence>
<dbReference type="Proteomes" id="UP000593561">
    <property type="component" value="Unassembled WGS sequence"/>
</dbReference>
<sequence length="45" mass="5025">METKLNVKRMEKVREKCGFTNGIEVGANGSEGRLSVGWKGEYTFS</sequence>
<reference evidence="1 2" key="1">
    <citation type="journal article" date="2019" name="Genome Biol. Evol.">
        <title>Insights into the evolution of the New World diploid cottons (Gossypium, subgenus Houzingenia) based on genome sequencing.</title>
        <authorList>
            <person name="Grover C.E."/>
            <person name="Arick M.A. 2nd"/>
            <person name="Thrash A."/>
            <person name="Conover J.L."/>
            <person name="Sanders W.S."/>
            <person name="Peterson D.G."/>
            <person name="Frelichowski J.E."/>
            <person name="Scheffler J.A."/>
            <person name="Scheffler B.E."/>
            <person name="Wendel J.F."/>
        </authorList>
    </citation>
    <scope>NUCLEOTIDE SEQUENCE [LARGE SCALE GENOMIC DNA]</scope>
    <source>
        <strain evidence="1">27</strain>
        <tissue evidence="1">Leaf</tissue>
    </source>
</reference>
<protein>
    <submittedName>
        <fullName evidence="1">Uncharacterized protein</fullName>
    </submittedName>
</protein>
<dbReference type="EMBL" id="JABFAC010233396">
    <property type="protein sequence ID" value="MBA0633904.1"/>
    <property type="molecule type" value="Genomic_DNA"/>
</dbReference>